<dbReference type="Proteomes" id="UP001500618">
    <property type="component" value="Unassembled WGS sequence"/>
</dbReference>
<dbReference type="PROSITE" id="PS51186">
    <property type="entry name" value="GNAT"/>
    <property type="match status" value="1"/>
</dbReference>
<dbReference type="CDD" id="cd04301">
    <property type="entry name" value="NAT_SF"/>
    <property type="match status" value="1"/>
</dbReference>
<dbReference type="Pfam" id="PF00583">
    <property type="entry name" value="Acetyltransf_1"/>
    <property type="match status" value="1"/>
</dbReference>
<evidence type="ECO:0000256" key="2">
    <source>
        <dbReference type="ARBA" id="ARBA00023315"/>
    </source>
</evidence>
<protein>
    <recommendedName>
        <fullName evidence="3">N-acetyltransferase domain-containing protein</fullName>
    </recommendedName>
</protein>
<evidence type="ECO:0000259" key="3">
    <source>
        <dbReference type="PROSITE" id="PS51186"/>
    </source>
</evidence>
<dbReference type="PANTHER" id="PTHR43877:SF2">
    <property type="entry name" value="AMINOALKYLPHOSPHONATE N-ACETYLTRANSFERASE-RELATED"/>
    <property type="match status" value="1"/>
</dbReference>
<dbReference type="SUPFAM" id="SSF55729">
    <property type="entry name" value="Acyl-CoA N-acyltransferases (Nat)"/>
    <property type="match status" value="1"/>
</dbReference>
<accession>A0ABN2IET7</accession>
<dbReference type="RefSeq" id="WP_163572921.1">
    <property type="nucleotide sequence ID" value="NZ_BAAANY010000029.1"/>
</dbReference>
<organism evidence="4 5">
    <name type="scientific">Fodinicola feengrottensis</name>
    <dbReference type="NCBI Taxonomy" id="435914"/>
    <lineage>
        <taxon>Bacteria</taxon>
        <taxon>Bacillati</taxon>
        <taxon>Actinomycetota</taxon>
        <taxon>Actinomycetes</taxon>
        <taxon>Mycobacteriales</taxon>
        <taxon>Fodinicola</taxon>
    </lineage>
</organism>
<evidence type="ECO:0000313" key="5">
    <source>
        <dbReference type="Proteomes" id="UP001500618"/>
    </source>
</evidence>
<dbReference type="InterPro" id="IPR050832">
    <property type="entry name" value="Bact_Acetyltransf"/>
</dbReference>
<dbReference type="InterPro" id="IPR000182">
    <property type="entry name" value="GNAT_dom"/>
</dbReference>
<sequence>MSVELRAMTPAEYEKFATQVIEDYAAQKVLSGEAHPEAAVGYAREETEKLLPDGIRTADMLLLTGYADNQPIGALWLALPSPQRTQAWIFMLLVDETQRGRGYGRAIMVAAEDVLTARGIHELGLNVFGHNTVARRLYEDLGYQVTAQQMAKRLG</sequence>
<dbReference type="PANTHER" id="PTHR43877">
    <property type="entry name" value="AMINOALKYLPHOSPHONATE N-ACETYLTRANSFERASE-RELATED-RELATED"/>
    <property type="match status" value="1"/>
</dbReference>
<reference evidence="4 5" key="1">
    <citation type="journal article" date="2019" name="Int. J. Syst. Evol. Microbiol.">
        <title>The Global Catalogue of Microorganisms (GCM) 10K type strain sequencing project: providing services to taxonomists for standard genome sequencing and annotation.</title>
        <authorList>
            <consortium name="The Broad Institute Genomics Platform"/>
            <consortium name="The Broad Institute Genome Sequencing Center for Infectious Disease"/>
            <person name="Wu L."/>
            <person name="Ma J."/>
        </authorList>
    </citation>
    <scope>NUCLEOTIDE SEQUENCE [LARGE SCALE GENOMIC DNA]</scope>
    <source>
        <strain evidence="4 5">JCM 14718</strain>
    </source>
</reference>
<evidence type="ECO:0000313" key="4">
    <source>
        <dbReference type="EMBL" id="GAA1703644.1"/>
    </source>
</evidence>
<comment type="caution">
    <text evidence="4">The sequence shown here is derived from an EMBL/GenBank/DDBJ whole genome shotgun (WGS) entry which is preliminary data.</text>
</comment>
<dbReference type="InterPro" id="IPR016181">
    <property type="entry name" value="Acyl_CoA_acyltransferase"/>
</dbReference>
<proteinExistence type="predicted"/>
<dbReference type="EMBL" id="BAAANY010000029">
    <property type="protein sequence ID" value="GAA1703644.1"/>
    <property type="molecule type" value="Genomic_DNA"/>
</dbReference>
<keyword evidence="1" id="KW-0808">Transferase</keyword>
<evidence type="ECO:0000256" key="1">
    <source>
        <dbReference type="ARBA" id="ARBA00022679"/>
    </source>
</evidence>
<keyword evidence="5" id="KW-1185">Reference proteome</keyword>
<gene>
    <name evidence="4" type="ORF">GCM10009765_61120</name>
</gene>
<dbReference type="Gene3D" id="3.40.630.30">
    <property type="match status" value="1"/>
</dbReference>
<keyword evidence="2" id="KW-0012">Acyltransferase</keyword>
<feature type="domain" description="N-acetyltransferase" evidence="3">
    <location>
        <begin position="3"/>
        <end position="155"/>
    </location>
</feature>
<name>A0ABN2IET7_9ACTN</name>